<comment type="caution">
    <text evidence="1">The sequence shown here is derived from an EMBL/GenBank/DDBJ whole genome shotgun (WGS) entry which is preliminary data.</text>
</comment>
<name>A0A511XI28_9PROT</name>
<reference evidence="1 2" key="1">
    <citation type="submission" date="2019-07" db="EMBL/GenBank/DDBJ databases">
        <title>Whole genome shotgun sequence of Acetobacter oeni NBRC 105207.</title>
        <authorList>
            <person name="Hosoyama A."/>
            <person name="Uohara A."/>
            <person name="Ohji S."/>
            <person name="Ichikawa N."/>
        </authorList>
    </citation>
    <scope>NUCLEOTIDE SEQUENCE [LARGE SCALE GENOMIC DNA]</scope>
    <source>
        <strain evidence="1 2">NBRC 105207</strain>
    </source>
</reference>
<dbReference type="Proteomes" id="UP000321746">
    <property type="component" value="Unassembled WGS sequence"/>
</dbReference>
<sequence length="80" mass="9038">MTGDNEEPAASYPLNPVAERAFFERRFAELIRRNQEQDLYIRGLRALVSSLEQELSVFRAKNPGETEADPVCSGKPVKDL</sequence>
<keyword evidence="2" id="KW-1185">Reference proteome</keyword>
<dbReference type="EMBL" id="BJYG01000007">
    <property type="protein sequence ID" value="GEN62603.1"/>
    <property type="molecule type" value="Genomic_DNA"/>
</dbReference>
<dbReference type="RefSeq" id="WP_146886357.1">
    <property type="nucleotide sequence ID" value="NZ_BJYG01000007.1"/>
</dbReference>
<gene>
    <name evidence="1" type="ORF">AOE01nite_08270</name>
</gene>
<evidence type="ECO:0000313" key="1">
    <source>
        <dbReference type="EMBL" id="GEN62603.1"/>
    </source>
</evidence>
<evidence type="ECO:0000313" key="2">
    <source>
        <dbReference type="Proteomes" id="UP000321746"/>
    </source>
</evidence>
<organism evidence="1 2">
    <name type="scientific">Acetobacter oeni</name>
    <dbReference type="NCBI Taxonomy" id="304077"/>
    <lineage>
        <taxon>Bacteria</taxon>
        <taxon>Pseudomonadati</taxon>
        <taxon>Pseudomonadota</taxon>
        <taxon>Alphaproteobacteria</taxon>
        <taxon>Acetobacterales</taxon>
        <taxon>Acetobacteraceae</taxon>
        <taxon>Acetobacter</taxon>
    </lineage>
</organism>
<dbReference type="AlphaFoldDB" id="A0A511XI28"/>
<protein>
    <submittedName>
        <fullName evidence="1">Uncharacterized protein</fullName>
    </submittedName>
</protein>
<accession>A0A511XI28</accession>
<proteinExistence type="predicted"/>